<organism evidence="2 3">
    <name type="scientific">Salinithrix halophila</name>
    <dbReference type="NCBI Taxonomy" id="1485204"/>
    <lineage>
        <taxon>Bacteria</taxon>
        <taxon>Bacillati</taxon>
        <taxon>Bacillota</taxon>
        <taxon>Bacilli</taxon>
        <taxon>Bacillales</taxon>
        <taxon>Thermoactinomycetaceae</taxon>
        <taxon>Salinithrix</taxon>
    </lineage>
</organism>
<keyword evidence="3" id="KW-1185">Reference proteome</keyword>
<reference evidence="3" key="1">
    <citation type="journal article" date="2019" name="Int. J. Syst. Evol. Microbiol.">
        <title>The Global Catalogue of Microorganisms (GCM) 10K type strain sequencing project: providing services to taxonomists for standard genome sequencing and annotation.</title>
        <authorList>
            <consortium name="The Broad Institute Genomics Platform"/>
            <consortium name="The Broad Institute Genome Sequencing Center for Infectious Disease"/>
            <person name="Wu L."/>
            <person name="Ma J."/>
        </authorList>
    </citation>
    <scope>NUCLEOTIDE SEQUENCE [LARGE SCALE GENOMIC DNA]</scope>
    <source>
        <strain evidence="3">IBRC-M 10813</strain>
    </source>
</reference>
<feature type="domain" description="General stress protein 17M-like" evidence="1">
    <location>
        <begin position="3"/>
        <end position="99"/>
    </location>
</feature>
<proteinExistence type="predicted"/>
<evidence type="ECO:0000313" key="2">
    <source>
        <dbReference type="EMBL" id="MFC4076652.1"/>
    </source>
</evidence>
<name>A0ABV8JCJ7_9BACL</name>
<dbReference type="EMBL" id="JBHSAP010000009">
    <property type="protein sequence ID" value="MFC4076652.1"/>
    <property type="molecule type" value="Genomic_DNA"/>
</dbReference>
<evidence type="ECO:0000259" key="1">
    <source>
        <dbReference type="Pfam" id="PF11181"/>
    </source>
</evidence>
<dbReference type="InterPro" id="IPR025889">
    <property type="entry name" value="GSP17M-like_dom"/>
</dbReference>
<dbReference type="Proteomes" id="UP001595843">
    <property type="component" value="Unassembled WGS sequence"/>
</dbReference>
<comment type="caution">
    <text evidence="2">The sequence shown here is derived from an EMBL/GenBank/DDBJ whole genome shotgun (WGS) entry which is preliminary data.</text>
</comment>
<dbReference type="Pfam" id="PF11181">
    <property type="entry name" value="YflT"/>
    <property type="match status" value="1"/>
</dbReference>
<sequence length="115" mass="13131">MKPIVKEFRNDEKLVATVKDLEAHGINYKDIYILSHDEERTKRVADKADANTVGIQEMGLGTSVGNLFNKKGAELRNKLEELGFSELEADHYEERLDQGVILLMVTDHEQVKEIF</sequence>
<protein>
    <submittedName>
        <fullName evidence="2">General stress protein</fullName>
    </submittedName>
</protein>
<dbReference type="RefSeq" id="WP_380703784.1">
    <property type="nucleotide sequence ID" value="NZ_JBHSAP010000009.1"/>
</dbReference>
<evidence type="ECO:0000313" key="3">
    <source>
        <dbReference type="Proteomes" id="UP001595843"/>
    </source>
</evidence>
<gene>
    <name evidence="2" type="ORF">ACFOUO_07500</name>
</gene>
<accession>A0ABV8JCJ7</accession>